<dbReference type="RefSeq" id="WP_173026368.1">
    <property type="nucleotide sequence ID" value="NZ_KP738729.1"/>
</dbReference>
<proteinExistence type="predicted"/>
<dbReference type="PANTHER" id="PTHR39639">
    <property type="entry name" value="CHROMOSOME 16, WHOLE GENOME SHOTGUN SEQUENCE"/>
    <property type="match status" value="1"/>
</dbReference>
<dbReference type="InterPro" id="IPR004919">
    <property type="entry name" value="GmrSD_N"/>
</dbReference>
<organism evidence="2">
    <name type="scientific">Aeromonas sp. Ne-1</name>
    <dbReference type="NCBI Taxonomy" id="1675689"/>
    <lineage>
        <taxon>Bacteria</taxon>
        <taxon>Pseudomonadati</taxon>
        <taxon>Pseudomonadota</taxon>
        <taxon>Gammaproteobacteria</taxon>
        <taxon>Aeromonadales</taxon>
        <taxon>Aeromonadaceae</taxon>
        <taxon>Aeromonas</taxon>
    </lineage>
</organism>
<sequence length="352" mass="40761">MKKSSISWSVKQFTKMFTNGKISFDYPIQREGNQWDLLQKSDLIHSCADDYPIPPIYSIKEDNIYYILDGKQRLTTLISYVTNGWATHENMETVNIDGKDYSISECLFEELHEEVRDSISDTMILNYTLDEYTDEDIERMFLKLNNGTALTKIQKAKSIMGTEWATKIKELVTHPFVQENTNFTASQIKSADNETAIIQTMMLLDDNYELKTISSNHVFDYTHTFKEDSENKFAIADKLLEVFTYINTAYTKFETVEEEEVKVPVKEKVLSKKVNFPMFVITAKKAMDSNIPTEEFVAWANEFKLALKEKSENTITDYKEFGGQGSVKKDKTLGRLQAMETHFNEYFIVEAE</sequence>
<reference evidence="2" key="1">
    <citation type="journal article" date="2015" name="Toxicon">
        <title>Production level of tetrodotoxin in Aeromonas is associated with the copy number of a plasmid.</title>
        <authorList>
            <person name="Liu J."/>
            <person name="Wei F."/>
            <person name="Lu Y."/>
            <person name="Ma T."/>
            <person name="Zhao J."/>
            <person name="Gong X."/>
            <person name="Bao B."/>
        </authorList>
    </citation>
    <scope>NUCLEOTIDE SEQUENCE</scope>
    <source>
        <strain evidence="2">Ne-1</strain>
        <plasmid evidence="2">pNe-1</plasmid>
    </source>
</reference>
<protein>
    <recommendedName>
        <fullName evidence="1">GmrSD restriction endonucleases N-terminal domain-containing protein</fullName>
    </recommendedName>
</protein>
<dbReference type="EMBL" id="KP738729">
    <property type="protein sequence ID" value="AKO69674.1"/>
    <property type="molecule type" value="Genomic_DNA"/>
</dbReference>
<geneLocation type="plasmid" evidence="2">
    <name>pNe-1</name>
</geneLocation>
<evidence type="ECO:0000259" key="1">
    <source>
        <dbReference type="Pfam" id="PF03235"/>
    </source>
</evidence>
<dbReference type="PANTHER" id="PTHR39639:SF1">
    <property type="entry name" value="DUF262 DOMAIN-CONTAINING PROTEIN"/>
    <property type="match status" value="1"/>
</dbReference>
<dbReference type="Pfam" id="PF03235">
    <property type="entry name" value="GmrSD_N"/>
    <property type="match status" value="1"/>
</dbReference>
<dbReference type="AlphaFoldDB" id="A0A0H4JBW8"/>
<keyword evidence="2" id="KW-0614">Plasmid</keyword>
<accession>A0A0H4JBW8</accession>
<evidence type="ECO:0000313" key="2">
    <source>
        <dbReference type="EMBL" id="AKO69674.1"/>
    </source>
</evidence>
<name>A0A0H4JBW8_9GAMM</name>
<feature type="domain" description="GmrSD restriction endonucleases N-terminal" evidence="1">
    <location>
        <begin position="15"/>
        <end position="158"/>
    </location>
</feature>